<dbReference type="OrthoDB" id="6093671at2759"/>
<comment type="similarity">
    <text evidence="19">Belongs to the class I-like SAM-binding methyltransferase superfamily. RsmB/NOP family.</text>
</comment>
<dbReference type="RefSeq" id="XP_006875030.1">
    <property type="nucleotide sequence ID" value="XM_006874968.1"/>
</dbReference>
<dbReference type="AlphaFoldDB" id="A0A9B0U7R4"/>
<dbReference type="GO" id="GO:0030488">
    <property type="term" value="P:tRNA methylation"/>
    <property type="evidence" value="ECO:0007669"/>
    <property type="project" value="UniProtKB-ARBA"/>
</dbReference>
<keyword evidence="9 19" id="KW-0694">RNA-binding</keyword>
<dbReference type="Pfam" id="PF01189">
    <property type="entry name" value="Methyltr_RsmB-F"/>
    <property type="match status" value="1"/>
</dbReference>
<organism evidence="22 23">
    <name type="scientific">Chrysochloris asiatica</name>
    <name type="common">Cape golden mole</name>
    <dbReference type="NCBI Taxonomy" id="185453"/>
    <lineage>
        <taxon>Eukaryota</taxon>
        <taxon>Metazoa</taxon>
        <taxon>Chordata</taxon>
        <taxon>Craniata</taxon>
        <taxon>Vertebrata</taxon>
        <taxon>Euteleostomi</taxon>
        <taxon>Mammalia</taxon>
        <taxon>Eutheria</taxon>
        <taxon>Afrotheria</taxon>
        <taxon>Chrysochloridae</taxon>
        <taxon>Chrysochlorinae</taxon>
        <taxon>Chrysochloris</taxon>
    </lineage>
</organism>
<sequence length="755" mass="84544">MGRRARGRRLQQQQRPEGGEDATGSGRKRSAAGWEGGYPEIVKENKLFERYYQELKIVPEGEWEQFMGALREPLPATLRITGYKSHAKEILHCLKTKYFKELENLEVDGQKVEVPQPLSWYPEELAWHTNLSRKILRKSPQLEKFHQFLVSETESGNISRQEAVSMIPPLLLQVQPHHKILDMCAAPGSKTTQLIEMLHADMDTPFPEGFVIANDVDNKRCYLLVHQAKRLSSPCIMVVNHDASSIPRLQMDVGGCKQVLFYDRILCDVPCSGDGTMRKNIDVWKKWTTSNSLQLHGLQLRIATRGAEQLAEGGRMVYSTCSLNPVEDEAVIASLLEKSEGALELADVSSELPGLKWMPGLSHWKVMTRDGQWFADWDEVLQSKHTQIRPTMFPPKDPEKLQALNLHRCLRILPHHQNTGGFFVAVLVKKSSMPWNRRQPKLPGRSAETRGAMPSSPTDPSGGKAGQPSEVDSKPPSEVGDAGVVPGMEDVENDGKKRDGVCGPPPSKKMKLFGFKEDPFVFIPEDDPLFPPIQKFYALDSSFPKQNLLTRTTEGKKRQLYMVSKELRNVLLNNSEKMKVINTGIKVLCRSNGSEELDCAFRLAQEGIYTLYPFIKSRIVTVSMEDVKTLLTQGNPFFRKLSSETYSQAKDMVKGSIVLKYEPDSEKPGTLQCPIVMCGWRGKASFRTFVPKNERLHYLRMMGIEVVGEKKEEGVILTKDSATGPEPAETEVQPEEAGGTEGAAGSDAAEDGLPQ</sequence>
<keyword evidence="5 19" id="KW-0489">Methyltransferase</keyword>
<gene>
    <name evidence="23" type="primary">NSUN2</name>
</gene>
<dbReference type="GO" id="GO:0005737">
    <property type="term" value="C:cytoplasm"/>
    <property type="evidence" value="ECO:0007669"/>
    <property type="project" value="TreeGrafter"/>
</dbReference>
<dbReference type="PROSITE" id="PS51686">
    <property type="entry name" value="SAM_MT_RSMB_NOP"/>
    <property type="match status" value="1"/>
</dbReference>
<dbReference type="GeneID" id="102812619"/>
<feature type="binding site" evidence="19">
    <location>
        <position position="215"/>
    </location>
    <ligand>
        <name>S-adenosyl-L-methionine</name>
        <dbReference type="ChEBI" id="CHEBI:59789"/>
    </ligand>
</feature>
<evidence type="ECO:0000256" key="17">
    <source>
        <dbReference type="ARBA" id="ARBA00049323"/>
    </source>
</evidence>
<comment type="catalytic activity">
    <reaction evidence="15">
        <text>cytidine(50) in tRNA + S-adenosyl-L-methionine = 5-methylcytidine(50) in tRNA + S-adenosyl-L-homocysteine + H(+)</text>
        <dbReference type="Rhea" id="RHEA:61488"/>
        <dbReference type="Rhea" id="RHEA-COMP:15838"/>
        <dbReference type="Rhea" id="RHEA-COMP:15839"/>
        <dbReference type="ChEBI" id="CHEBI:15378"/>
        <dbReference type="ChEBI" id="CHEBI:57856"/>
        <dbReference type="ChEBI" id="CHEBI:59789"/>
        <dbReference type="ChEBI" id="CHEBI:74483"/>
        <dbReference type="ChEBI" id="CHEBI:82748"/>
    </reaction>
    <physiologicalReaction direction="left-to-right" evidence="15">
        <dbReference type="Rhea" id="RHEA:61489"/>
    </physiologicalReaction>
</comment>
<feature type="binding site" evidence="19">
    <location>
        <begin position="184"/>
        <end position="190"/>
    </location>
    <ligand>
        <name>S-adenosyl-L-methionine</name>
        <dbReference type="ChEBI" id="CHEBI:59789"/>
    </ligand>
</feature>
<evidence type="ECO:0000256" key="11">
    <source>
        <dbReference type="ARBA" id="ARBA00032179"/>
    </source>
</evidence>
<dbReference type="InterPro" id="IPR049560">
    <property type="entry name" value="MeTrfase_RsmB-F_NOP2_cat"/>
</dbReference>
<evidence type="ECO:0000256" key="13">
    <source>
        <dbReference type="ARBA" id="ARBA00032819"/>
    </source>
</evidence>
<dbReference type="InterPro" id="IPR057286">
    <property type="entry name" value="PUA_NSUN2"/>
</dbReference>
<evidence type="ECO:0000256" key="2">
    <source>
        <dbReference type="ARBA" id="ARBA00004550"/>
    </source>
</evidence>
<dbReference type="InterPro" id="IPR029063">
    <property type="entry name" value="SAM-dependent_MTases_sf"/>
</dbReference>
<feature type="region of interest" description="Disordered" evidence="20">
    <location>
        <begin position="1"/>
        <end position="33"/>
    </location>
</feature>
<evidence type="ECO:0000259" key="21">
    <source>
        <dbReference type="PROSITE" id="PS51686"/>
    </source>
</evidence>
<evidence type="ECO:0000256" key="18">
    <source>
        <dbReference type="ARBA" id="ARBA00049365"/>
    </source>
</evidence>
<comment type="catalytic activity">
    <reaction evidence="17">
        <text>cytidine(48) in tRNA + S-adenosyl-L-methionine = 5-methylcytidine(48) in tRNA + S-adenosyl-L-homocysteine + H(+)</text>
        <dbReference type="Rhea" id="RHEA:42948"/>
        <dbReference type="Rhea" id="RHEA-COMP:10293"/>
        <dbReference type="Rhea" id="RHEA-COMP:10297"/>
        <dbReference type="ChEBI" id="CHEBI:15378"/>
        <dbReference type="ChEBI" id="CHEBI:57856"/>
        <dbReference type="ChEBI" id="CHEBI:59789"/>
        <dbReference type="ChEBI" id="CHEBI:74483"/>
        <dbReference type="ChEBI" id="CHEBI:82748"/>
    </reaction>
    <physiologicalReaction direction="left-to-right" evidence="17">
        <dbReference type="Rhea" id="RHEA:42949"/>
    </physiologicalReaction>
</comment>
<name>A0A9B0U7R4_CHRAS</name>
<accession>A0A9B0U7R4</accession>
<evidence type="ECO:0000313" key="22">
    <source>
        <dbReference type="Proteomes" id="UP000504623"/>
    </source>
</evidence>
<keyword evidence="4" id="KW-0820">tRNA-binding</keyword>
<keyword evidence="7 19" id="KW-0949">S-adenosyl-L-methionine</keyword>
<evidence type="ECO:0000256" key="4">
    <source>
        <dbReference type="ARBA" id="ARBA00022555"/>
    </source>
</evidence>
<dbReference type="InterPro" id="IPR057285">
    <property type="entry name" value="Pre-PUA_NSUN2"/>
</dbReference>
<evidence type="ECO:0000256" key="3">
    <source>
        <dbReference type="ARBA" id="ARBA00012629"/>
    </source>
</evidence>
<evidence type="ECO:0000313" key="23">
    <source>
        <dbReference type="RefSeq" id="XP_006875030.1"/>
    </source>
</evidence>
<keyword evidence="8" id="KW-0819">tRNA processing</keyword>
<evidence type="ECO:0000256" key="1">
    <source>
        <dbReference type="ARBA" id="ARBA00004123"/>
    </source>
</evidence>
<feature type="region of interest" description="Disordered" evidence="20">
    <location>
        <begin position="435"/>
        <end position="507"/>
    </location>
</feature>
<dbReference type="PANTHER" id="PTHR22808:SF20">
    <property type="entry name" value="RNA CYTOSINE C(5)-METHYLTRANSFERASE NSUN2"/>
    <property type="match status" value="1"/>
</dbReference>
<feature type="binding site" evidence="19">
    <location>
        <position position="268"/>
    </location>
    <ligand>
        <name>S-adenosyl-L-methionine</name>
        <dbReference type="ChEBI" id="CHEBI:59789"/>
    </ligand>
</feature>
<feature type="binding site" evidence="19">
    <location>
        <position position="242"/>
    </location>
    <ligand>
        <name>S-adenosyl-L-methionine</name>
        <dbReference type="ChEBI" id="CHEBI:59789"/>
    </ligand>
</feature>
<evidence type="ECO:0000256" key="10">
    <source>
        <dbReference type="ARBA" id="ARBA00023242"/>
    </source>
</evidence>
<evidence type="ECO:0000256" key="14">
    <source>
        <dbReference type="ARBA" id="ARBA00048755"/>
    </source>
</evidence>
<dbReference type="Pfam" id="PF25378">
    <property type="entry name" value="PUA_NSUN2"/>
    <property type="match status" value="1"/>
</dbReference>
<dbReference type="SUPFAM" id="SSF53335">
    <property type="entry name" value="S-adenosyl-L-methionine-dependent methyltransferases"/>
    <property type="match status" value="1"/>
</dbReference>
<dbReference type="EC" id="2.1.1.203" evidence="3"/>
<dbReference type="Proteomes" id="UP000504623">
    <property type="component" value="Unplaced"/>
</dbReference>
<proteinExistence type="inferred from homology"/>
<comment type="catalytic activity">
    <reaction evidence="14">
        <text>cytidine(49) in tRNA + S-adenosyl-L-methionine = 5-methylcytidine(49) in tRNA + S-adenosyl-L-homocysteine + H(+)</text>
        <dbReference type="Rhea" id="RHEA:42952"/>
        <dbReference type="Rhea" id="RHEA-COMP:10294"/>
        <dbReference type="Rhea" id="RHEA-COMP:10385"/>
        <dbReference type="ChEBI" id="CHEBI:15378"/>
        <dbReference type="ChEBI" id="CHEBI:57856"/>
        <dbReference type="ChEBI" id="CHEBI:59789"/>
        <dbReference type="ChEBI" id="CHEBI:74483"/>
        <dbReference type="ChEBI" id="CHEBI:82748"/>
    </reaction>
    <physiologicalReaction direction="left-to-right" evidence="14">
        <dbReference type="Rhea" id="RHEA:42953"/>
    </physiologicalReaction>
</comment>
<evidence type="ECO:0000256" key="20">
    <source>
        <dbReference type="SAM" id="MobiDB-lite"/>
    </source>
</evidence>
<reference evidence="23" key="1">
    <citation type="submission" date="2025-08" db="UniProtKB">
        <authorList>
            <consortium name="RefSeq"/>
        </authorList>
    </citation>
    <scope>IDENTIFICATION</scope>
    <source>
        <tissue evidence="23">Spleen</tissue>
    </source>
</reference>
<comment type="subcellular location">
    <subcellularLocation>
        <location evidence="1">Nucleus</location>
    </subcellularLocation>
    <subcellularLocation>
        <location evidence="2">Secreted</location>
        <location evidence="2">Extracellular exosome</location>
    </subcellularLocation>
</comment>
<keyword evidence="22" id="KW-1185">Reference proteome</keyword>
<dbReference type="InterPro" id="IPR023267">
    <property type="entry name" value="RCMT"/>
</dbReference>
<comment type="catalytic activity">
    <reaction evidence="18">
        <text>a cytidine in mRNA + S-adenosyl-L-methionine = a 5-methylcytidine in mRNA + S-adenosyl-L-homocysteine + H(+)</text>
        <dbReference type="Rhea" id="RHEA:61464"/>
        <dbReference type="Rhea" id="RHEA-COMP:15145"/>
        <dbReference type="Rhea" id="RHEA-COMP:15826"/>
        <dbReference type="ChEBI" id="CHEBI:15378"/>
        <dbReference type="ChEBI" id="CHEBI:57856"/>
        <dbReference type="ChEBI" id="CHEBI:59789"/>
        <dbReference type="ChEBI" id="CHEBI:74483"/>
        <dbReference type="ChEBI" id="CHEBI:82748"/>
    </reaction>
    <physiologicalReaction direction="left-to-right" evidence="18">
        <dbReference type="Rhea" id="RHEA:61465"/>
    </physiologicalReaction>
</comment>
<dbReference type="GO" id="GO:0005576">
    <property type="term" value="C:extracellular region"/>
    <property type="evidence" value="ECO:0007669"/>
    <property type="project" value="UniProtKB-SubCell"/>
</dbReference>
<protein>
    <recommendedName>
        <fullName evidence="3">tRNA (cytosine(34)-C(5))-methyltransferase</fullName>
        <ecNumber evidence="3">2.1.1.203</ecNumber>
    </recommendedName>
    <alternativeName>
        <fullName evidence="12">NOL1/NOP2/Sun domain family member 2</fullName>
    </alternativeName>
    <alternativeName>
        <fullName evidence="13">mRNA cytosine C(5)-methyltransferase</fullName>
    </alternativeName>
    <alternativeName>
        <fullName evidence="11">tRNA cytosine C(5)-methyltransferase</fullName>
    </alternativeName>
</protein>
<keyword evidence="10" id="KW-0539">Nucleus</keyword>
<dbReference type="GO" id="GO:0005634">
    <property type="term" value="C:nucleus"/>
    <property type="evidence" value="ECO:0007669"/>
    <property type="project" value="UniProtKB-SubCell"/>
</dbReference>
<dbReference type="InterPro" id="IPR023270">
    <property type="entry name" value="RCMT_NCL1"/>
</dbReference>
<evidence type="ECO:0000256" key="19">
    <source>
        <dbReference type="PROSITE-ProRule" id="PRU01023"/>
    </source>
</evidence>
<feature type="region of interest" description="Disordered" evidence="20">
    <location>
        <begin position="715"/>
        <end position="755"/>
    </location>
</feature>
<evidence type="ECO:0000256" key="16">
    <source>
        <dbReference type="ARBA" id="ARBA00049286"/>
    </source>
</evidence>
<evidence type="ECO:0000256" key="6">
    <source>
        <dbReference type="ARBA" id="ARBA00022679"/>
    </source>
</evidence>
<feature type="domain" description="SAM-dependent MTase RsmB/NOP-type" evidence="21">
    <location>
        <begin position="66"/>
        <end position="430"/>
    </location>
</feature>
<evidence type="ECO:0000256" key="9">
    <source>
        <dbReference type="ARBA" id="ARBA00022884"/>
    </source>
</evidence>
<evidence type="ECO:0000256" key="8">
    <source>
        <dbReference type="ARBA" id="ARBA00022694"/>
    </source>
</evidence>
<dbReference type="CTD" id="54888"/>
<evidence type="ECO:0000256" key="7">
    <source>
        <dbReference type="ARBA" id="ARBA00022691"/>
    </source>
</evidence>
<dbReference type="GO" id="GO:0000049">
    <property type="term" value="F:tRNA binding"/>
    <property type="evidence" value="ECO:0007669"/>
    <property type="project" value="UniProtKB-KW"/>
</dbReference>
<evidence type="ECO:0000256" key="5">
    <source>
        <dbReference type="ARBA" id="ARBA00022603"/>
    </source>
</evidence>
<keyword evidence="6 19" id="KW-0808">Transferase</keyword>
<dbReference type="PANTHER" id="PTHR22808">
    <property type="entry name" value="NCL1 YEAST -RELATED NOL1/NOP2/FMU SUN DOMAIN-CONTAINING"/>
    <property type="match status" value="1"/>
</dbReference>
<dbReference type="Gene3D" id="3.40.50.150">
    <property type="entry name" value="Vaccinia Virus protein VP39"/>
    <property type="match status" value="1"/>
</dbReference>
<evidence type="ECO:0000256" key="12">
    <source>
        <dbReference type="ARBA" id="ARBA00032770"/>
    </source>
</evidence>
<evidence type="ECO:0000256" key="15">
    <source>
        <dbReference type="ARBA" id="ARBA00048936"/>
    </source>
</evidence>
<dbReference type="GO" id="GO:0016428">
    <property type="term" value="F:tRNA (cytidine-5-)-methyltransferase activity"/>
    <property type="evidence" value="ECO:0007669"/>
    <property type="project" value="InterPro"/>
</dbReference>
<comment type="catalytic activity">
    <reaction evidence="16">
        <text>cytidine(34) in tRNA precursor + S-adenosyl-L-methionine = 5-methylcytidine(34) in tRNA precursor + S-adenosyl-L-homocysteine + H(+)</text>
        <dbReference type="Rhea" id="RHEA:42940"/>
        <dbReference type="Rhea" id="RHEA-COMP:10291"/>
        <dbReference type="Rhea" id="RHEA-COMP:10295"/>
        <dbReference type="ChEBI" id="CHEBI:15378"/>
        <dbReference type="ChEBI" id="CHEBI:57856"/>
        <dbReference type="ChEBI" id="CHEBI:59789"/>
        <dbReference type="ChEBI" id="CHEBI:74483"/>
        <dbReference type="ChEBI" id="CHEBI:82748"/>
        <dbReference type="EC" id="2.1.1.203"/>
    </reaction>
    <physiologicalReaction direction="left-to-right" evidence="16">
        <dbReference type="Rhea" id="RHEA:42941"/>
    </physiologicalReaction>
</comment>
<dbReference type="PRINTS" id="PR02008">
    <property type="entry name" value="RCMTFAMILY"/>
</dbReference>
<dbReference type="InterPro" id="IPR001678">
    <property type="entry name" value="MeTrfase_RsmB-F_NOP2_dom"/>
</dbReference>
<dbReference type="PRINTS" id="PR02011">
    <property type="entry name" value="RCMTNCL1"/>
</dbReference>
<dbReference type="Pfam" id="PF25376">
    <property type="entry name" value="Pre-PUA_NSUN2"/>
    <property type="match status" value="1"/>
</dbReference>
<feature type="active site" description="Nucleophile" evidence="19">
    <location>
        <position position="321"/>
    </location>
</feature>